<protein>
    <submittedName>
        <fullName evidence="1">Uncharacterized protein</fullName>
    </submittedName>
</protein>
<dbReference type="EMBL" id="PNGG01000004">
    <property type="protein sequence ID" value="PMC18522.1"/>
    <property type="molecule type" value="Genomic_DNA"/>
</dbReference>
<gene>
    <name evidence="1" type="ORF">CJ235_08825</name>
</gene>
<evidence type="ECO:0000313" key="1">
    <source>
        <dbReference type="EMBL" id="PMC18522.1"/>
    </source>
</evidence>
<sequence>MLSRTLVILAGEALRNHRFLCFSPPKNAKPIAQYAVLQINRRHINTFYPDLNPYESKQTYELLINYLIIKIWGIYIVKGVIVYV</sequence>
<evidence type="ECO:0000313" key="2">
    <source>
        <dbReference type="Proteomes" id="UP000235748"/>
    </source>
</evidence>
<organism evidence="1 2">
    <name type="scientific">Staphylococcus pettenkoferi</name>
    <dbReference type="NCBI Taxonomy" id="170573"/>
    <lineage>
        <taxon>Bacteria</taxon>
        <taxon>Bacillati</taxon>
        <taxon>Bacillota</taxon>
        <taxon>Bacilli</taxon>
        <taxon>Bacillales</taxon>
        <taxon>Staphylococcaceae</taxon>
        <taxon>Staphylococcus</taxon>
    </lineage>
</organism>
<dbReference type="AlphaFoldDB" id="A0A2N6QG05"/>
<reference evidence="1 2" key="1">
    <citation type="submission" date="2017-09" db="EMBL/GenBank/DDBJ databases">
        <title>Bacterial strain isolated from the female urinary microbiota.</title>
        <authorList>
            <person name="Thomas-White K."/>
            <person name="Kumar N."/>
            <person name="Forster S."/>
            <person name="Putonti C."/>
            <person name="Lawley T."/>
            <person name="Wolfe A.J."/>
        </authorList>
    </citation>
    <scope>NUCLEOTIDE SEQUENCE [LARGE SCALE GENOMIC DNA]</scope>
    <source>
        <strain evidence="1 2">UMB0834</strain>
    </source>
</reference>
<comment type="caution">
    <text evidence="1">The sequence shown here is derived from an EMBL/GenBank/DDBJ whole genome shotgun (WGS) entry which is preliminary data.</text>
</comment>
<name>A0A2N6QG05_9STAP</name>
<accession>A0A2N6QG05</accession>
<dbReference type="Proteomes" id="UP000235748">
    <property type="component" value="Unassembled WGS sequence"/>
</dbReference>
<proteinExistence type="predicted"/>